<dbReference type="PANTHER" id="PTHR30121:SF6">
    <property type="entry name" value="SLR6007 PROTEIN"/>
    <property type="match status" value="1"/>
</dbReference>
<proteinExistence type="predicted"/>
<reference evidence="1" key="1">
    <citation type="submission" date="2016-12" db="EMBL/GenBank/DDBJ databases">
        <title>Genetic characterization of cointegrate plasmids responsible for the mobilization of pRUM-like and pLAG, via pHTbeta, from Enterococcus faecium to E. faecalis.</title>
        <authorList>
            <person name="Di Sante L."/>
            <person name="Morroni G."/>
            <person name="Vignaroli C."/>
            <person name="Brenciani A."/>
        </authorList>
    </citation>
    <scope>NUCLEOTIDE SEQUENCE</scope>
    <source>
        <strain evidence="1">Transconjugant T4</strain>
        <plasmid evidence="1">pJH-T4</plasmid>
    </source>
</reference>
<geneLocation type="plasmid" evidence="1">
    <name>pJH-T4</name>
</geneLocation>
<protein>
    <submittedName>
        <fullName evidence="1">VirB4 conjugational protein</fullName>
    </submittedName>
</protein>
<dbReference type="EMBL" id="KY290886">
    <property type="protein sequence ID" value="ARQ19164.1"/>
    <property type="molecule type" value="Genomic_DNA"/>
</dbReference>
<dbReference type="AlphaFoldDB" id="A0A2H4HIA5"/>
<dbReference type="Gene3D" id="3.40.50.300">
    <property type="entry name" value="P-loop containing nucleotide triphosphate hydrolases"/>
    <property type="match status" value="2"/>
</dbReference>
<dbReference type="PANTHER" id="PTHR30121">
    <property type="entry name" value="UNCHARACTERIZED PROTEIN YJGR-RELATED"/>
    <property type="match status" value="1"/>
</dbReference>
<dbReference type="RefSeq" id="WP_002338148.1">
    <property type="nucleotide sequence ID" value="NZ_KY290886.1"/>
</dbReference>
<keyword evidence="1" id="KW-0614">Plasmid</keyword>
<dbReference type="SUPFAM" id="SSF52540">
    <property type="entry name" value="P-loop containing nucleoside triphosphate hydrolases"/>
    <property type="match status" value="1"/>
</dbReference>
<dbReference type="InterPro" id="IPR051162">
    <property type="entry name" value="T4SS_component"/>
</dbReference>
<accession>A0A2H4HIA5</accession>
<evidence type="ECO:0000313" key="1">
    <source>
        <dbReference type="EMBL" id="ARQ19164.1"/>
    </source>
</evidence>
<organism evidence="1">
    <name type="scientific">Enterococcus faecalis</name>
    <name type="common">Streptococcus faecalis</name>
    <dbReference type="NCBI Taxonomy" id="1351"/>
    <lineage>
        <taxon>Bacteria</taxon>
        <taxon>Bacillati</taxon>
        <taxon>Bacillota</taxon>
        <taxon>Bacilli</taxon>
        <taxon>Lactobacillales</taxon>
        <taxon>Enterococcaceae</taxon>
        <taxon>Enterococcus</taxon>
    </lineage>
</organism>
<name>A0A2H4HIA5_ENTFL</name>
<sequence length="651" mass="74439">MIVSKKLARNLVSEGYDLRLVEKYQPSGGIKFDERYISTGDGYVTSIAVIEFAEDVNSRWLTDIMAIPNTIATFDVCTADKEDLLHKINTSIGELDYRSTNENRTTDKTDALLDKYNLEDFAQEITKRGEVVKTVHARIFVYSDSLEELEKRISEIRKDLASVNHKAIVPQFRMKDEWMSLFQDGMEQESKLFAKKGLTVPAKNIGGGIPFHHKSLKDPRGFYLGTTSTGGAFIFDPFYSTKQRRSFNGFILGKMGFGKSTLIKQLQEGLQAKNCFIRGFDKSGEFEGMVKKAGGVYVDLGGGDMVVNPLQIYATVMKKDQFGNDVVDESKSFQNHITKCSNQIRFLEPEIDTATVREYTLMLQDFYIHYGILPKEWREARDDNERNQLNTNICNLPNDSYPIYGEFLKFIEDQQFKIKNATPERVRSIELIKLIVTDMCTTYPQIFNGVTTMPNFDTTKIVYYNIDSISKMSAPVFHCQLFTALTTIWNSALQNGKIQKENFKKYGSDYYKYAQDFMVLIDECHNVINSNNKYACEYVLSFEREMRKMRAGVYFATQTPEEIIPKDSGSEVADVIRNIFNLCTFKCFFNLDSALLEDIKKVLGNTITDTEIMLLPELEVGQAVVQTSSEDTYMINFDPYPEQIERFDGGQ</sequence>
<dbReference type="InterPro" id="IPR027417">
    <property type="entry name" value="P-loop_NTPase"/>
</dbReference>